<accession>A0A1C7M336</accession>
<evidence type="ECO:0000313" key="2">
    <source>
        <dbReference type="EMBL" id="OBZ71350.1"/>
    </source>
</evidence>
<keyword evidence="3" id="KW-1185">Reference proteome</keyword>
<dbReference type="AlphaFoldDB" id="A0A1C7M336"/>
<sequence>MTLSFDIFGAVTGAMGLIGIIPLFYSLIISQLPSRKLKVLDETLLETDNLWHSVIEEALFVESHFVQEVTGKLDL</sequence>
<keyword evidence="1" id="KW-0472">Membrane</keyword>
<dbReference type="Proteomes" id="UP000092993">
    <property type="component" value="Unassembled WGS sequence"/>
</dbReference>
<evidence type="ECO:0000313" key="3">
    <source>
        <dbReference type="Proteomes" id="UP000092993"/>
    </source>
</evidence>
<dbReference type="OrthoDB" id="2754126at2759"/>
<name>A0A1C7M336_GRIFR</name>
<gene>
    <name evidence="2" type="ORF">A0H81_08840</name>
</gene>
<protein>
    <submittedName>
        <fullName evidence="2">Uncharacterized protein</fullName>
    </submittedName>
</protein>
<keyword evidence="1" id="KW-0812">Transmembrane</keyword>
<keyword evidence="1" id="KW-1133">Transmembrane helix</keyword>
<dbReference type="EMBL" id="LUGG01000011">
    <property type="protein sequence ID" value="OBZ71350.1"/>
    <property type="molecule type" value="Genomic_DNA"/>
</dbReference>
<reference evidence="2 3" key="1">
    <citation type="submission" date="2016-03" db="EMBL/GenBank/DDBJ databases">
        <title>Whole genome sequencing of Grifola frondosa 9006-11.</title>
        <authorList>
            <person name="Min B."/>
            <person name="Park H."/>
            <person name="Kim J.-G."/>
            <person name="Cho H."/>
            <person name="Oh Y.-L."/>
            <person name="Kong W.-S."/>
            <person name="Choi I.-G."/>
        </authorList>
    </citation>
    <scope>NUCLEOTIDE SEQUENCE [LARGE SCALE GENOMIC DNA]</scope>
    <source>
        <strain evidence="2 3">9006-11</strain>
    </source>
</reference>
<organism evidence="2 3">
    <name type="scientific">Grifola frondosa</name>
    <name type="common">Maitake</name>
    <name type="synonym">Polyporus frondosus</name>
    <dbReference type="NCBI Taxonomy" id="5627"/>
    <lineage>
        <taxon>Eukaryota</taxon>
        <taxon>Fungi</taxon>
        <taxon>Dikarya</taxon>
        <taxon>Basidiomycota</taxon>
        <taxon>Agaricomycotina</taxon>
        <taxon>Agaricomycetes</taxon>
        <taxon>Polyporales</taxon>
        <taxon>Grifolaceae</taxon>
        <taxon>Grifola</taxon>
    </lineage>
</organism>
<comment type="caution">
    <text evidence="2">The sequence shown here is derived from an EMBL/GenBank/DDBJ whole genome shotgun (WGS) entry which is preliminary data.</text>
</comment>
<proteinExistence type="predicted"/>
<feature type="transmembrane region" description="Helical" evidence="1">
    <location>
        <begin position="6"/>
        <end position="28"/>
    </location>
</feature>
<evidence type="ECO:0000256" key="1">
    <source>
        <dbReference type="SAM" id="Phobius"/>
    </source>
</evidence>